<dbReference type="Gene3D" id="3.40.50.300">
    <property type="entry name" value="P-loop containing nucleotide triphosphate hydrolases"/>
    <property type="match status" value="2"/>
</dbReference>
<dbReference type="Pfam" id="PF13538">
    <property type="entry name" value="UvrD_C_2"/>
    <property type="match status" value="1"/>
</dbReference>
<dbReference type="SUPFAM" id="SSF52540">
    <property type="entry name" value="P-loop containing nucleoside triphosphate hydrolases"/>
    <property type="match status" value="2"/>
</dbReference>
<evidence type="ECO:0000313" key="2">
    <source>
        <dbReference type="EMBL" id="NBJ94690.1"/>
    </source>
</evidence>
<gene>
    <name evidence="2" type="ORF">D5281_19445</name>
</gene>
<organism evidence="2 3">
    <name type="scientific">Parablautia muri</name>
    <dbReference type="NCBI Taxonomy" id="2320879"/>
    <lineage>
        <taxon>Bacteria</taxon>
        <taxon>Bacillati</taxon>
        <taxon>Bacillota</taxon>
        <taxon>Clostridia</taxon>
        <taxon>Lachnospirales</taxon>
        <taxon>Lachnospiraceae</taxon>
        <taxon>Parablautia</taxon>
    </lineage>
</organism>
<evidence type="ECO:0000313" key="3">
    <source>
        <dbReference type="Proteomes" id="UP001154420"/>
    </source>
</evidence>
<evidence type="ECO:0000259" key="1">
    <source>
        <dbReference type="Pfam" id="PF13538"/>
    </source>
</evidence>
<dbReference type="InterPro" id="IPR027785">
    <property type="entry name" value="UvrD-like_helicase_C"/>
</dbReference>
<dbReference type="AlphaFoldDB" id="A0A9X5GUB8"/>
<keyword evidence="3" id="KW-1185">Reference proteome</keyword>
<dbReference type="Pfam" id="PF13604">
    <property type="entry name" value="AAA_30"/>
    <property type="match status" value="1"/>
</dbReference>
<protein>
    <submittedName>
        <fullName evidence="2">DUF2075 domain-containing protein</fullName>
    </submittedName>
</protein>
<feature type="domain" description="UvrD-like helicase C-terminal" evidence="1">
    <location>
        <begin position="832"/>
        <end position="876"/>
    </location>
</feature>
<sequence>MQKADDDMKTIDEYIKTDDKAICENIDDLEYKTRDKVAQNMLSYFRNLVEHIAVRVYAEQHENAFVDYDTIPKAVEFLKTSNEFYFLRKFHQLLQESRSHYTPDNDGAERLLLKYYEYLLQIKDFVYRRYQMQILSNIDKFPIDLDDTLQQYYEKIVEKLDKVRYQKAYEVYSERFYVQKSKPFFVNHHVYYENTLIPTNDESSKFNKLVVFSAFKIPANYAIKVDLDDDIIEISGKFMPIKIVAAWSVSIRPCELKNFARIFGCNIEVRSDLSEYIGLMNYISRTGLNLVEILEFSDRRYQAFKERITEKAQKIVLCDIFDRARDWIRTNRLGSNSVRYLLYGLNNKIIKAQLSKEENYRMKGLYLDIKVLPFEEMPFNSSLCNHNPSIYDLLSCIKTEGREHELLARRININADTYGKLYTKTDELAGFENIDELVKTYNDSLYRKHQNRRLEIMGKNLFVKGYEDDTKEIIQNLISLTEEGVVDYNASVEDWLIENPNVIDSDEKRAILLRMFENSSLAMIYGAAGTGKSTLIKHISQFWEDSSKVYIANTHPAVENLRRRVKDNSGEYLTIKKFIYSYSADKTVDILFIDECSMISNRDMIEVLRKKNFKLLVLVGDIYQIESIQFGNWFNLARYFVPVKAQYELKRPYRTENNQLLELWNRVRNYQDNITEWMGHCGYTTRLDESIFERTSENEIVLCLNYDGLYGINNINRFLQSDNPNKAFMLGVWTYKIGDPILFSDSSKYNSILYNNLGGTIVNIEEEEDRVFFSIEIEKVLNSIHVSGTGLELMPKLNPGKSVVRFAVKKKNAGDDDNDDEDAETNVPFQIAYAVSIHKAQGLEYNSVKIVITKEVDEMITHNIFYTAITRARENLKVYWTPESQKKILDSFINDETSYDAKIFSARTGLKIIKKRVV</sequence>
<dbReference type="CDD" id="cd18809">
    <property type="entry name" value="SF1_C_RecD"/>
    <property type="match status" value="1"/>
</dbReference>
<accession>A0A9X5GUB8</accession>
<name>A0A9X5GUB8_9FIRM</name>
<dbReference type="InterPro" id="IPR027417">
    <property type="entry name" value="P-loop_NTPase"/>
</dbReference>
<reference evidence="2" key="1">
    <citation type="submission" date="2018-09" db="EMBL/GenBank/DDBJ databases">
        <title>Murine metabolic-syndrome-specific gut microbial biobank.</title>
        <authorList>
            <person name="Liu C."/>
        </authorList>
    </citation>
    <scope>NUCLEOTIDE SEQUENCE</scope>
    <source>
        <strain evidence="2">D42-62</strain>
    </source>
</reference>
<proteinExistence type="predicted"/>
<dbReference type="EMBL" id="QZDT01000047">
    <property type="protein sequence ID" value="NBJ94690.1"/>
    <property type="molecule type" value="Genomic_DNA"/>
</dbReference>
<dbReference type="Proteomes" id="UP001154420">
    <property type="component" value="Unassembled WGS sequence"/>
</dbReference>
<comment type="caution">
    <text evidence="2">The sequence shown here is derived from an EMBL/GenBank/DDBJ whole genome shotgun (WGS) entry which is preliminary data.</text>
</comment>